<accession>A0ABS6AUJ7</accession>
<feature type="domain" description="Bacterial toxin 34" evidence="2">
    <location>
        <begin position="347"/>
        <end position="412"/>
    </location>
</feature>
<sequence>MVNVSPQVYYDAAKKLRGIHTAAQLVFSPLLVTLINSRNMAGNYDKVRTWSSGYDDNSTDLLDTFTTYVNAMANFADILDVAGHNWAYSNWLADINPNKGGPPDKPTPSGLQYGDDTPFPSSAFGGNAVGLDTKIPGLLDKIGFALPNGDTTLLDGAASAWEKFSGHEAITGASGEIKSIMATFTAADASSPDLEDVETHLTTLSKGADAIAGASKALAGPVRAHQQALTSFRSDLNDHVDSLMKDLFWIALGTAAAVGLTELLTVGVATLGPVEAEAAGGTAAGVTAVGESAETIANLWRVCRLLQVIEIGIGIGAAASQFQPLDIQKDLDDIASLVAVSVAGAMVSVMAKGGKQRVADSGIEQEMNDMIKSGAAASACEALAQLWDTAGSDGKRRQRIKKTQKQYGCRHSSGGGGK</sequence>
<dbReference type="RefSeq" id="WP_215915703.1">
    <property type="nucleotide sequence ID" value="NZ_JAHKNI010000001.1"/>
</dbReference>
<evidence type="ECO:0000313" key="3">
    <source>
        <dbReference type="EMBL" id="MBU3060926.1"/>
    </source>
</evidence>
<dbReference type="Pfam" id="PF15606">
    <property type="entry name" value="Ntox34"/>
    <property type="match status" value="1"/>
</dbReference>
<reference evidence="3 4" key="1">
    <citation type="submission" date="2021-06" db="EMBL/GenBank/DDBJ databases">
        <title>Actinomycetes sequencing.</title>
        <authorList>
            <person name="Shan Q."/>
        </authorList>
    </citation>
    <scope>NUCLEOTIDE SEQUENCE [LARGE SCALE GENOMIC DNA]</scope>
    <source>
        <strain evidence="3 4">NEAU-G5</strain>
    </source>
</reference>
<gene>
    <name evidence="3" type="ORF">KO481_05235</name>
</gene>
<dbReference type="InterPro" id="IPR028947">
    <property type="entry name" value="Ntox34"/>
</dbReference>
<protein>
    <recommendedName>
        <fullName evidence="2">Bacterial toxin 34 domain-containing protein</fullName>
    </recommendedName>
</protein>
<comment type="caution">
    <text evidence="3">The sequence shown here is derived from an EMBL/GenBank/DDBJ whole genome shotgun (WGS) entry which is preliminary data.</text>
</comment>
<evidence type="ECO:0000259" key="2">
    <source>
        <dbReference type="Pfam" id="PF15606"/>
    </source>
</evidence>
<keyword evidence="4" id="KW-1185">Reference proteome</keyword>
<proteinExistence type="predicted"/>
<evidence type="ECO:0000313" key="4">
    <source>
        <dbReference type="Proteomes" id="UP000733379"/>
    </source>
</evidence>
<feature type="region of interest" description="Disordered" evidence="1">
    <location>
        <begin position="393"/>
        <end position="418"/>
    </location>
</feature>
<name>A0ABS6AUJ7_9NOCA</name>
<evidence type="ECO:0000256" key="1">
    <source>
        <dbReference type="SAM" id="MobiDB-lite"/>
    </source>
</evidence>
<dbReference type="Proteomes" id="UP000733379">
    <property type="component" value="Unassembled WGS sequence"/>
</dbReference>
<organism evidence="3 4">
    <name type="scientific">Nocardia albiluteola</name>
    <dbReference type="NCBI Taxonomy" id="2842303"/>
    <lineage>
        <taxon>Bacteria</taxon>
        <taxon>Bacillati</taxon>
        <taxon>Actinomycetota</taxon>
        <taxon>Actinomycetes</taxon>
        <taxon>Mycobacteriales</taxon>
        <taxon>Nocardiaceae</taxon>
        <taxon>Nocardia</taxon>
    </lineage>
</organism>
<dbReference type="EMBL" id="JAHKNI010000001">
    <property type="protein sequence ID" value="MBU3060926.1"/>
    <property type="molecule type" value="Genomic_DNA"/>
</dbReference>